<proteinExistence type="predicted"/>
<dbReference type="GO" id="GO:0008270">
    <property type="term" value="F:zinc ion binding"/>
    <property type="evidence" value="ECO:0007669"/>
    <property type="project" value="UniProtKB-KW"/>
</dbReference>
<keyword evidence="8" id="KW-1185">Reference proteome</keyword>
<dbReference type="Gene3D" id="1.20.5.4770">
    <property type="match status" value="1"/>
</dbReference>
<evidence type="ECO:0000256" key="4">
    <source>
        <dbReference type="ARBA" id="ARBA00022833"/>
    </source>
</evidence>
<dbReference type="SUPFAM" id="SSF57716">
    <property type="entry name" value="Glucocorticoid receptor-like (DNA-binding domain)"/>
    <property type="match status" value="1"/>
</dbReference>
<feature type="region of interest" description="Disordered" evidence="5">
    <location>
        <begin position="27"/>
        <end position="54"/>
    </location>
</feature>
<dbReference type="Pfam" id="PF01754">
    <property type="entry name" value="zf-A20"/>
    <property type="match status" value="1"/>
</dbReference>
<evidence type="ECO:0000313" key="7">
    <source>
        <dbReference type="EMBL" id="PHT29122.1"/>
    </source>
</evidence>
<evidence type="ECO:0000256" key="5">
    <source>
        <dbReference type="SAM" id="MobiDB-lite"/>
    </source>
</evidence>
<evidence type="ECO:0000259" key="6">
    <source>
        <dbReference type="Pfam" id="PF01754"/>
    </source>
</evidence>
<reference evidence="8" key="2">
    <citation type="journal article" date="2017" name="J. Anim. Genet.">
        <title>Multiple reference genome sequences of hot pepper reveal the massive evolution of plant disease resistance genes by retroduplication.</title>
        <authorList>
            <person name="Kim S."/>
            <person name="Park J."/>
            <person name="Yeom S.-I."/>
            <person name="Kim Y.-M."/>
            <person name="Seo E."/>
            <person name="Kim K.-T."/>
            <person name="Kim M.-S."/>
            <person name="Lee J.M."/>
            <person name="Cheong K."/>
            <person name="Shin H.-S."/>
            <person name="Kim S.-B."/>
            <person name="Han K."/>
            <person name="Lee J."/>
            <person name="Park M."/>
            <person name="Lee H.-A."/>
            <person name="Lee H.-Y."/>
            <person name="Lee Y."/>
            <person name="Oh S."/>
            <person name="Lee J.H."/>
            <person name="Choi E."/>
            <person name="Choi E."/>
            <person name="Lee S.E."/>
            <person name="Jeon J."/>
            <person name="Kim H."/>
            <person name="Choi G."/>
            <person name="Song H."/>
            <person name="Lee J."/>
            <person name="Lee S.-C."/>
            <person name="Kwon J.-K."/>
            <person name="Lee H.-Y."/>
            <person name="Koo N."/>
            <person name="Hong Y."/>
            <person name="Kim R.W."/>
            <person name="Kang W.-H."/>
            <person name="Huh J.H."/>
            <person name="Kang B.-C."/>
            <person name="Yang T.-J."/>
            <person name="Lee Y.-H."/>
            <person name="Bennetzen J.L."/>
            <person name="Choi D."/>
        </authorList>
    </citation>
    <scope>NUCLEOTIDE SEQUENCE [LARGE SCALE GENOMIC DNA]</scope>
    <source>
        <strain evidence="8">cv. PBC81</strain>
    </source>
</reference>
<evidence type="ECO:0000313" key="8">
    <source>
        <dbReference type="Proteomes" id="UP000224567"/>
    </source>
</evidence>
<dbReference type="STRING" id="33114.A0A2G2V805"/>
<evidence type="ECO:0000256" key="1">
    <source>
        <dbReference type="ARBA" id="ARBA00003732"/>
    </source>
</evidence>
<dbReference type="Proteomes" id="UP000224567">
    <property type="component" value="Unassembled WGS sequence"/>
</dbReference>
<protein>
    <submittedName>
        <fullName evidence="7">Zinc finger A20 and AN1 domain-containing stress-associated protein 2</fullName>
    </submittedName>
</protein>
<keyword evidence="3" id="KW-0863">Zinc-finger</keyword>
<comment type="function">
    <text evidence="1">May be involved in environmental stress response.</text>
</comment>
<keyword evidence="4" id="KW-0862">Zinc</keyword>
<dbReference type="GO" id="GO:0003677">
    <property type="term" value="F:DNA binding"/>
    <property type="evidence" value="ECO:0007669"/>
    <property type="project" value="InterPro"/>
</dbReference>
<gene>
    <name evidence="7" type="ORF">CQW23_31294</name>
</gene>
<organism evidence="7 8">
    <name type="scientific">Capsicum baccatum</name>
    <name type="common">Peruvian pepper</name>
    <dbReference type="NCBI Taxonomy" id="33114"/>
    <lineage>
        <taxon>Eukaryota</taxon>
        <taxon>Viridiplantae</taxon>
        <taxon>Streptophyta</taxon>
        <taxon>Embryophyta</taxon>
        <taxon>Tracheophyta</taxon>
        <taxon>Spermatophyta</taxon>
        <taxon>Magnoliopsida</taxon>
        <taxon>eudicotyledons</taxon>
        <taxon>Gunneridae</taxon>
        <taxon>Pentapetalae</taxon>
        <taxon>asterids</taxon>
        <taxon>lamiids</taxon>
        <taxon>Solanales</taxon>
        <taxon>Solanaceae</taxon>
        <taxon>Solanoideae</taxon>
        <taxon>Capsiceae</taxon>
        <taxon>Capsicum</taxon>
    </lineage>
</organism>
<keyword evidence="2" id="KW-0479">Metal-binding</keyword>
<accession>A0A2G2V805</accession>
<comment type="caution">
    <text evidence="7">The sequence shown here is derived from an EMBL/GenBank/DDBJ whole genome shotgun (WGS) entry which is preliminary data.</text>
</comment>
<dbReference type="EMBL" id="MLFT02000151">
    <property type="protein sequence ID" value="PHT29122.1"/>
    <property type="molecule type" value="Genomic_DNA"/>
</dbReference>
<evidence type="ECO:0000256" key="2">
    <source>
        <dbReference type="ARBA" id="ARBA00022723"/>
    </source>
</evidence>
<name>A0A2G2V805_CAPBA</name>
<feature type="domain" description="A20-type" evidence="6">
    <location>
        <begin position="72"/>
        <end position="91"/>
    </location>
</feature>
<evidence type="ECO:0000256" key="3">
    <source>
        <dbReference type="ARBA" id="ARBA00022771"/>
    </source>
</evidence>
<reference evidence="7 8" key="1">
    <citation type="journal article" date="2017" name="Genome Biol.">
        <title>New reference genome sequences of hot pepper reveal the massive evolution of plant disease-resistance genes by retroduplication.</title>
        <authorList>
            <person name="Kim S."/>
            <person name="Park J."/>
            <person name="Yeom S.I."/>
            <person name="Kim Y.M."/>
            <person name="Seo E."/>
            <person name="Kim K.T."/>
            <person name="Kim M.S."/>
            <person name="Lee J.M."/>
            <person name="Cheong K."/>
            <person name="Shin H.S."/>
            <person name="Kim S.B."/>
            <person name="Han K."/>
            <person name="Lee J."/>
            <person name="Park M."/>
            <person name="Lee H.A."/>
            <person name="Lee H.Y."/>
            <person name="Lee Y."/>
            <person name="Oh S."/>
            <person name="Lee J.H."/>
            <person name="Choi E."/>
            <person name="Choi E."/>
            <person name="Lee S.E."/>
            <person name="Jeon J."/>
            <person name="Kim H."/>
            <person name="Choi G."/>
            <person name="Song H."/>
            <person name="Lee J."/>
            <person name="Lee S.C."/>
            <person name="Kwon J.K."/>
            <person name="Lee H.Y."/>
            <person name="Koo N."/>
            <person name="Hong Y."/>
            <person name="Kim R.W."/>
            <person name="Kang W.H."/>
            <person name="Huh J.H."/>
            <person name="Kang B.C."/>
            <person name="Yang T.J."/>
            <person name="Lee Y.H."/>
            <person name="Bennetzen J.L."/>
            <person name="Choi D."/>
        </authorList>
    </citation>
    <scope>NUCLEOTIDE SEQUENCE [LARGE SCALE GENOMIC DNA]</scope>
    <source>
        <strain evidence="8">cv. PBC81</strain>
    </source>
</reference>
<dbReference type="OrthoDB" id="428577at2759"/>
<dbReference type="InterPro" id="IPR002653">
    <property type="entry name" value="Znf_A20"/>
</dbReference>
<dbReference type="AlphaFoldDB" id="A0A2G2V805"/>
<feature type="compositionally biased region" description="Polar residues" evidence="5">
    <location>
        <begin position="37"/>
        <end position="46"/>
    </location>
</feature>
<sequence length="139" mass="15158">MKGYDTRGGMAANVDVSTARQTISRGISLSWVDPRRQPNSHSTYSNDYKDDKSKEIESSKEIGCRAPEDPVLCINDCNLYGSATTMNMCSKFQKDMILLKKEHAMLVATSSKDVVRRSSSSDESELALAGAAVASTELV</sequence>